<dbReference type="InterPro" id="IPR011006">
    <property type="entry name" value="CheY-like_superfamily"/>
</dbReference>
<dbReference type="GO" id="GO:0016020">
    <property type="term" value="C:membrane"/>
    <property type="evidence" value="ECO:0007669"/>
    <property type="project" value="UniProtKB-SubCell"/>
</dbReference>
<dbReference type="OrthoDB" id="9797243at2"/>
<evidence type="ECO:0000256" key="7">
    <source>
        <dbReference type="ARBA" id="ARBA00023012"/>
    </source>
</evidence>
<dbReference type="STRING" id="698738.OLEAN_C30430"/>
<dbReference type="EMBL" id="FO203512">
    <property type="protein sequence ID" value="CCK77219.1"/>
    <property type="molecule type" value="Genomic_DNA"/>
</dbReference>
<dbReference type="SUPFAM" id="SSF158472">
    <property type="entry name" value="HAMP domain-like"/>
    <property type="match status" value="1"/>
</dbReference>
<dbReference type="AlphaFoldDB" id="R4YUX7"/>
<accession>R4YUX7</accession>
<protein>
    <recommendedName>
        <fullName evidence="3">histidine kinase</fullName>
        <ecNumber evidence="3">2.7.13.3</ecNumber>
    </recommendedName>
</protein>
<keyword evidence="7" id="KW-0902">Two-component regulatory system</keyword>
<dbReference type="InterPro" id="IPR004358">
    <property type="entry name" value="Sig_transdc_His_kin-like_C"/>
</dbReference>
<feature type="transmembrane region" description="Helical" evidence="9">
    <location>
        <begin position="161"/>
        <end position="183"/>
    </location>
</feature>
<dbReference type="Pfam" id="PF00072">
    <property type="entry name" value="Response_reg"/>
    <property type="match status" value="1"/>
</dbReference>
<dbReference type="CDD" id="cd00082">
    <property type="entry name" value="HisKA"/>
    <property type="match status" value="1"/>
</dbReference>
<evidence type="ECO:0000256" key="1">
    <source>
        <dbReference type="ARBA" id="ARBA00000085"/>
    </source>
</evidence>
<comment type="subcellular location">
    <subcellularLocation>
        <location evidence="2">Membrane</location>
    </subcellularLocation>
</comment>
<keyword evidence="9" id="KW-0472">Membrane</keyword>
<keyword evidence="9" id="KW-0812">Transmembrane</keyword>
<dbReference type="SMART" id="SM00387">
    <property type="entry name" value="HATPase_c"/>
    <property type="match status" value="1"/>
</dbReference>
<evidence type="ECO:0000259" key="11">
    <source>
        <dbReference type="PROSITE" id="PS50110"/>
    </source>
</evidence>
<dbReference type="SUPFAM" id="SSF52172">
    <property type="entry name" value="CheY-like"/>
    <property type="match status" value="1"/>
</dbReference>
<dbReference type="SMART" id="SM00388">
    <property type="entry name" value="HisKA"/>
    <property type="match status" value="1"/>
</dbReference>
<dbReference type="GO" id="GO:0000155">
    <property type="term" value="F:phosphorelay sensor kinase activity"/>
    <property type="evidence" value="ECO:0007669"/>
    <property type="project" value="InterPro"/>
</dbReference>
<dbReference type="InterPro" id="IPR005467">
    <property type="entry name" value="His_kinase_dom"/>
</dbReference>
<feature type="domain" description="Response regulatory" evidence="11">
    <location>
        <begin position="511"/>
        <end position="630"/>
    </location>
</feature>
<dbReference type="Pfam" id="PF00672">
    <property type="entry name" value="HAMP"/>
    <property type="match status" value="1"/>
</dbReference>
<feature type="modified residue" description="4-aspartylphosphate" evidence="8">
    <location>
        <position position="560"/>
    </location>
</feature>
<dbReference type="Gene3D" id="3.40.50.2300">
    <property type="match status" value="1"/>
</dbReference>
<keyword evidence="9" id="KW-1133">Transmembrane helix</keyword>
<organism evidence="13 14">
    <name type="scientific">Oleispira antarctica RB-8</name>
    <dbReference type="NCBI Taxonomy" id="698738"/>
    <lineage>
        <taxon>Bacteria</taxon>
        <taxon>Pseudomonadati</taxon>
        <taxon>Pseudomonadota</taxon>
        <taxon>Gammaproteobacteria</taxon>
        <taxon>Oceanospirillales</taxon>
        <taxon>Oceanospirillaceae</taxon>
        <taxon>Oleispira</taxon>
    </lineage>
</organism>
<evidence type="ECO:0000313" key="14">
    <source>
        <dbReference type="Proteomes" id="UP000032749"/>
    </source>
</evidence>
<dbReference type="InterPro" id="IPR003594">
    <property type="entry name" value="HATPase_dom"/>
</dbReference>
<dbReference type="Gene3D" id="1.10.287.130">
    <property type="match status" value="1"/>
</dbReference>
<dbReference type="CDD" id="cd17546">
    <property type="entry name" value="REC_hyHK_CKI1_RcsC-like"/>
    <property type="match status" value="1"/>
</dbReference>
<dbReference type="InterPro" id="IPR003661">
    <property type="entry name" value="HisK_dim/P_dom"/>
</dbReference>
<dbReference type="CDD" id="cd06225">
    <property type="entry name" value="HAMP"/>
    <property type="match status" value="1"/>
</dbReference>
<dbReference type="EC" id="2.7.13.3" evidence="3"/>
<dbReference type="Pfam" id="PF02518">
    <property type="entry name" value="HATPase_c"/>
    <property type="match status" value="1"/>
</dbReference>
<evidence type="ECO:0000313" key="13">
    <source>
        <dbReference type="EMBL" id="CCK77219.1"/>
    </source>
</evidence>
<name>R4YUX7_OLEAN</name>
<evidence type="ECO:0000256" key="4">
    <source>
        <dbReference type="ARBA" id="ARBA00022553"/>
    </source>
</evidence>
<comment type="catalytic activity">
    <reaction evidence="1">
        <text>ATP + protein L-histidine = ADP + protein N-phospho-L-histidine.</text>
        <dbReference type="EC" id="2.7.13.3"/>
    </reaction>
</comment>
<keyword evidence="4 8" id="KW-0597">Phosphoprotein</keyword>
<dbReference type="InterPro" id="IPR036890">
    <property type="entry name" value="HATPase_C_sf"/>
</dbReference>
<dbReference type="SUPFAM" id="SSF55874">
    <property type="entry name" value="ATPase domain of HSP90 chaperone/DNA topoisomerase II/histidine kinase"/>
    <property type="match status" value="1"/>
</dbReference>
<evidence type="ECO:0000256" key="6">
    <source>
        <dbReference type="ARBA" id="ARBA00022777"/>
    </source>
</evidence>
<evidence type="ECO:0000256" key="5">
    <source>
        <dbReference type="ARBA" id="ARBA00022679"/>
    </source>
</evidence>
<sequence length="630" mass="70536">MLKISHWSIRNRALLLGLLPAFIMFTFLISLFIWQRINDAKVEVATVGLVLSSQLAASIEYPVISGNFSLLEPLVENAMAAPSVVRVSITAPDGQIIYQRQMNEYAELNFEDIALYRSTVSQEQEAFSEFAEFDDVNNSIIRTDIAYVSIELSHALGRNRALTIVGQSIVWASFILLLCLLLVHRMARSIARPIEKVSLALSEIAHGKLNSQIKVTESAEIGELQKGVNAMALALQKSEDDQTASIQELDIARLKAEKANKAKSDFLAIVSHELRTPINGAMGAMQLIAYHKNKKIESLVDIANRSLSNLLELVEDMLTLGSLEKSEQCLSLSPTFIPKLLQHTLLELEEKSQQNDNELTVYMDGLVNEHSVELDGVKFRQLVRHLLGNAVKFTQGGRIYCSIYFENTAEGLNLRLDISDNGIGFPEKHKEAMFETFQQQDTSLTRQFDGLGIGLSICNDIIYLMNGKLSVMDNKPTGTSVNCSMPVQLVDHREGMGVAEVFLNEKFENKKVLIVEDNKVNRMVAEKILRKMKFIPTCVESGEECIKAIKSETFDLIFMDCHMPGMDGCETTQVLRKFEEEQHHSHVPIIALTANTSAEIRQQCLASGMSDYVVKPIKIDTLYDAMNRWL</sequence>
<dbReference type="Gene3D" id="6.10.340.10">
    <property type="match status" value="1"/>
</dbReference>
<dbReference type="HOGENOM" id="CLU_000445_104_15_6"/>
<dbReference type="PROSITE" id="PS50885">
    <property type="entry name" value="HAMP"/>
    <property type="match status" value="1"/>
</dbReference>
<dbReference type="InterPro" id="IPR003660">
    <property type="entry name" value="HAMP_dom"/>
</dbReference>
<keyword evidence="5 13" id="KW-0808">Transferase</keyword>
<dbReference type="PRINTS" id="PR00344">
    <property type="entry name" value="BCTRLSENSOR"/>
</dbReference>
<evidence type="ECO:0000256" key="8">
    <source>
        <dbReference type="PROSITE-ProRule" id="PRU00169"/>
    </source>
</evidence>
<feature type="domain" description="Histidine kinase" evidence="10">
    <location>
        <begin position="269"/>
        <end position="489"/>
    </location>
</feature>
<keyword evidence="6" id="KW-0418">Kinase</keyword>
<dbReference type="SMART" id="SM00448">
    <property type="entry name" value="REC"/>
    <property type="match status" value="1"/>
</dbReference>
<dbReference type="InterPro" id="IPR001789">
    <property type="entry name" value="Sig_transdc_resp-reg_receiver"/>
</dbReference>
<dbReference type="Gene3D" id="3.30.565.10">
    <property type="entry name" value="Histidine kinase-like ATPase, C-terminal domain"/>
    <property type="match status" value="1"/>
</dbReference>
<evidence type="ECO:0000259" key="10">
    <source>
        <dbReference type="PROSITE" id="PS50109"/>
    </source>
</evidence>
<reference evidence="13 14" key="1">
    <citation type="journal article" date="2013" name="Nat. Commun.">
        <title>Genome sequence and functional genomic analysis of the oil-degrading bacterium Oleispira antarctica.</title>
        <authorList>
            <person name="Kube M."/>
            <person name="Chernikova T.N."/>
            <person name="Al-Ramahi Y."/>
            <person name="Beloqui A."/>
            <person name="Lopez-Cortez N."/>
            <person name="Guazzaroni M.E."/>
            <person name="Heipieper H.J."/>
            <person name="Klages S."/>
            <person name="Kotsyurbenko O.R."/>
            <person name="Langer I."/>
            <person name="Nechitaylo T.Y."/>
            <person name="Lunsdorf H."/>
            <person name="Fernandez M."/>
            <person name="Juarez S."/>
            <person name="Ciordia S."/>
            <person name="Singer A."/>
            <person name="Kagan O."/>
            <person name="Egorova O."/>
            <person name="Petit P.A."/>
            <person name="Stogios P."/>
            <person name="Kim Y."/>
            <person name="Tchigvintsev A."/>
            <person name="Flick R."/>
            <person name="Denaro R."/>
            <person name="Genovese M."/>
            <person name="Albar J.P."/>
            <person name="Reva O.N."/>
            <person name="Martinez-Gomariz M."/>
            <person name="Tran H."/>
            <person name="Ferrer M."/>
            <person name="Savchenko A."/>
            <person name="Yakunin A.F."/>
            <person name="Yakimov M.M."/>
            <person name="Golyshina O.V."/>
            <person name="Reinhardt R."/>
            <person name="Golyshin P.N."/>
        </authorList>
    </citation>
    <scope>NUCLEOTIDE SEQUENCE [LARGE SCALE GENOMIC DNA]</scope>
</reference>
<feature type="domain" description="HAMP" evidence="12">
    <location>
        <begin position="188"/>
        <end position="240"/>
    </location>
</feature>
<evidence type="ECO:0000259" key="12">
    <source>
        <dbReference type="PROSITE" id="PS50885"/>
    </source>
</evidence>
<dbReference type="PROSITE" id="PS50109">
    <property type="entry name" value="HIS_KIN"/>
    <property type="match status" value="1"/>
</dbReference>
<dbReference type="KEGG" id="oai:OLEAN_C30430"/>
<dbReference type="Proteomes" id="UP000032749">
    <property type="component" value="Chromosome"/>
</dbReference>
<dbReference type="PANTHER" id="PTHR45339">
    <property type="entry name" value="HYBRID SIGNAL TRANSDUCTION HISTIDINE KINASE J"/>
    <property type="match status" value="1"/>
</dbReference>
<dbReference type="Pfam" id="PF00512">
    <property type="entry name" value="HisKA"/>
    <property type="match status" value="1"/>
</dbReference>
<feature type="transmembrane region" description="Helical" evidence="9">
    <location>
        <begin position="12"/>
        <end position="34"/>
    </location>
</feature>
<evidence type="ECO:0000256" key="9">
    <source>
        <dbReference type="SAM" id="Phobius"/>
    </source>
</evidence>
<dbReference type="SUPFAM" id="SSF47384">
    <property type="entry name" value="Homodimeric domain of signal transducing histidine kinase"/>
    <property type="match status" value="1"/>
</dbReference>
<gene>
    <name evidence="13" type="ORF">OLEAN_C30430</name>
</gene>
<evidence type="ECO:0000256" key="2">
    <source>
        <dbReference type="ARBA" id="ARBA00004370"/>
    </source>
</evidence>
<dbReference type="PANTHER" id="PTHR45339:SF1">
    <property type="entry name" value="HYBRID SIGNAL TRANSDUCTION HISTIDINE KINASE J"/>
    <property type="match status" value="1"/>
</dbReference>
<evidence type="ECO:0000256" key="3">
    <source>
        <dbReference type="ARBA" id="ARBA00012438"/>
    </source>
</evidence>
<dbReference type="SMART" id="SM00304">
    <property type="entry name" value="HAMP"/>
    <property type="match status" value="1"/>
</dbReference>
<dbReference type="InterPro" id="IPR036097">
    <property type="entry name" value="HisK_dim/P_sf"/>
</dbReference>
<keyword evidence="14" id="KW-1185">Reference proteome</keyword>
<proteinExistence type="predicted"/>
<dbReference type="PROSITE" id="PS50110">
    <property type="entry name" value="RESPONSE_REGULATORY"/>
    <property type="match status" value="1"/>
</dbReference>